<gene>
    <name evidence="6" type="ORF">NZH93_17950</name>
</gene>
<dbReference type="GO" id="GO:0006233">
    <property type="term" value="P:dTDP biosynthetic process"/>
    <property type="evidence" value="ECO:0007669"/>
    <property type="project" value="TreeGrafter"/>
</dbReference>
<evidence type="ECO:0000256" key="4">
    <source>
        <dbReference type="ARBA" id="ARBA00022840"/>
    </source>
</evidence>
<dbReference type="GO" id="GO:0005737">
    <property type="term" value="C:cytoplasm"/>
    <property type="evidence" value="ECO:0007669"/>
    <property type="project" value="TreeGrafter"/>
</dbReference>
<evidence type="ECO:0000259" key="5">
    <source>
        <dbReference type="Pfam" id="PF02223"/>
    </source>
</evidence>
<keyword evidence="7" id="KW-1185">Reference proteome</keyword>
<dbReference type="GO" id="GO:0004798">
    <property type="term" value="F:dTMP kinase activity"/>
    <property type="evidence" value="ECO:0007669"/>
    <property type="project" value="TreeGrafter"/>
</dbReference>
<name>A0A9X2VMH4_9PSEU</name>
<dbReference type="InterPro" id="IPR039430">
    <property type="entry name" value="Thymidylate_kin-like_dom"/>
</dbReference>
<dbReference type="EMBL" id="JANYMP010000007">
    <property type="protein sequence ID" value="MCS7478747.1"/>
    <property type="molecule type" value="Genomic_DNA"/>
</dbReference>
<dbReference type="PANTHER" id="PTHR10344:SF4">
    <property type="entry name" value="UMP-CMP KINASE 2, MITOCHONDRIAL"/>
    <property type="match status" value="1"/>
</dbReference>
<accession>A0A9X2VMH4</accession>
<organism evidence="6 7">
    <name type="scientific">Umezawaea endophytica</name>
    <dbReference type="NCBI Taxonomy" id="1654476"/>
    <lineage>
        <taxon>Bacteria</taxon>
        <taxon>Bacillati</taxon>
        <taxon>Actinomycetota</taxon>
        <taxon>Actinomycetes</taxon>
        <taxon>Pseudonocardiales</taxon>
        <taxon>Pseudonocardiaceae</taxon>
        <taxon>Umezawaea</taxon>
    </lineage>
</organism>
<dbReference type="SUPFAM" id="SSF52540">
    <property type="entry name" value="P-loop containing nucleoside triphosphate hydrolases"/>
    <property type="match status" value="1"/>
</dbReference>
<dbReference type="GO" id="GO:0006227">
    <property type="term" value="P:dUDP biosynthetic process"/>
    <property type="evidence" value="ECO:0007669"/>
    <property type="project" value="TreeGrafter"/>
</dbReference>
<dbReference type="Gene3D" id="3.40.50.300">
    <property type="entry name" value="P-loop containing nucleotide triphosphate hydrolases"/>
    <property type="match status" value="1"/>
</dbReference>
<sequence length="155" mass="17143">MTETVTGHALACLYAADRHHHVETEILPALDDGRLVISDRYLASGLVVQRFDAVDPIFLRNLNEKVHRPELAVILDADPDVIAERLHDRGPHNRFQHAPGSSHIEVEFYRHAADAMTSAGFDVVRVDCSSRSAAQSAAFIARRLMPLSRPSRAAS</sequence>
<evidence type="ECO:0000313" key="6">
    <source>
        <dbReference type="EMBL" id="MCS7478747.1"/>
    </source>
</evidence>
<dbReference type="Pfam" id="PF02223">
    <property type="entry name" value="Thymidylate_kin"/>
    <property type="match status" value="1"/>
</dbReference>
<dbReference type="RefSeq" id="WP_259624248.1">
    <property type="nucleotide sequence ID" value="NZ_JANYMP010000007.1"/>
</dbReference>
<dbReference type="GO" id="GO:0005524">
    <property type="term" value="F:ATP binding"/>
    <property type="evidence" value="ECO:0007669"/>
    <property type="project" value="UniProtKB-KW"/>
</dbReference>
<keyword evidence="6" id="KW-0808">Transferase</keyword>
<evidence type="ECO:0000256" key="1">
    <source>
        <dbReference type="ARBA" id="ARBA00009776"/>
    </source>
</evidence>
<feature type="domain" description="Thymidylate kinase-like" evidence="5">
    <location>
        <begin position="3"/>
        <end position="103"/>
    </location>
</feature>
<comment type="caution">
    <text evidence="6">The sequence shown here is derived from an EMBL/GenBank/DDBJ whole genome shotgun (WGS) entry which is preliminary data.</text>
</comment>
<comment type="similarity">
    <text evidence="1">Belongs to the thymidylate kinase family.</text>
</comment>
<keyword evidence="3" id="KW-0547">Nucleotide-binding</keyword>
<evidence type="ECO:0000313" key="7">
    <source>
        <dbReference type="Proteomes" id="UP001141259"/>
    </source>
</evidence>
<keyword evidence="4" id="KW-0067">ATP-binding</keyword>
<dbReference type="PANTHER" id="PTHR10344">
    <property type="entry name" value="THYMIDYLATE KINASE"/>
    <property type="match status" value="1"/>
</dbReference>
<dbReference type="InterPro" id="IPR027417">
    <property type="entry name" value="P-loop_NTPase"/>
</dbReference>
<evidence type="ECO:0000256" key="3">
    <source>
        <dbReference type="ARBA" id="ARBA00022741"/>
    </source>
</evidence>
<dbReference type="AlphaFoldDB" id="A0A9X2VMH4"/>
<dbReference type="GO" id="GO:0006235">
    <property type="term" value="P:dTTP biosynthetic process"/>
    <property type="evidence" value="ECO:0007669"/>
    <property type="project" value="TreeGrafter"/>
</dbReference>
<evidence type="ECO:0000256" key="2">
    <source>
        <dbReference type="ARBA" id="ARBA00017144"/>
    </source>
</evidence>
<keyword evidence="6" id="KW-0418">Kinase</keyword>
<protein>
    <recommendedName>
        <fullName evidence="2">Thymidylate kinase</fullName>
    </recommendedName>
</protein>
<reference evidence="6" key="1">
    <citation type="submission" date="2022-08" db="EMBL/GenBank/DDBJ databases">
        <authorList>
            <person name="Tistechok S."/>
            <person name="Samborskyy M."/>
            <person name="Roman I."/>
        </authorList>
    </citation>
    <scope>NUCLEOTIDE SEQUENCE</scope>
    <source>
        <strain evidence="6">DSM 103496</strain>
    </source>
</reference>
<dbReference type="Proteomes" id="UP001141259">
    <property type="component" value="Unassembled WGS sequence"/>
</dbReference>
<proteinExistence type="inferred from homology"/>